<reference evidence="7" key="1">
    <citation type="submission" date="2017-09" db="EMBL/GenBank/DDBJ databases">
        <title>Depth-based differentiation of microbial function through sediment-hosted aquifers and enrichment of novel symbionts in the deep terrestrial subsurface.</title>
        <authorList>
            <person name="Probst A.J."/>
            <person name="Ladd B."/>
            <person name="Jarett J.K."/>
            <person name="Geller-Mcgrath D.E."/>
            <person name="Sieber C.M.K."/>
            <person name="Emerson J.B."/>
            <person name="Anantharaman K."/>
            <person name="Thomas B.C."/>
            <person name="Malmstrom R."/>
            <person name="Stieglmeier M."/>
            <person name="Klingl A."/>
            <person name="Woyke T."/>
            <person name="Ryan C.M."/>
            <person name="Banfield J.F."/>
        </authorList>
    </citation>
    <scope>NUCLEOTIDE SEQUENCE [LARGE SCALE GENOMIC DNA]</scope>
</reference>
<dbReference type="GO" id="GO:0008616">
    <property type="term" value="P:tRNA queuosine(34) biosynthetic process"/>
    <property type="evidence" value="ECO:0007669"/>
    <property type="project" value="UniProtKB-UniRule"/>
</dbReference>
<dbReference type="SUPFAM" id="SSF51713">
    <property type="entry name" value="tRNA-guanine transglycosylase"/>
    <property type="match status" value="1"/>
</dbReference>
<keyword evidence="4" id="KW-0862">Zinc</keyword>
<dbReference type="AlphaFoldDB" id="A0A2M6WJ65"/>
<feature type="active site" description="Proton acceptor" evidence="4">
    <location>
        <position position="92"/>
    </location>
</feature>
<comment type="caution">
    <text evidence="6">The sequence shown here is derived from an EMBL/GenBank/DDBJ whole genome shotgun (WGS) entry which is preliminary data.</text>
</comment>
<dbReference type="InterPro" id="IPR004803">
    <property type="entry name" value="TGT"/>
</dbReference>
<comment type="cofactor">
    <cofactor evidence="4">
        <name>Zn(2+)</name>
        <dbReference type="ChEBI" id="CHEBI:29105"/>
    </cofactor>
    <text evidence="4">Binds 1 zinc ion per subunit.</text>
</comment>
<evidence type="ECO:0000256" key="2">
    <source>
        <dbReference type="ARBA" id="ARBA00022679"/>
    </source>
</evidence>
<sequence>MIEFKILKQSKKSRARLGMLQTPHGLVETPAFVPVATQATLKTLTSEQAAQTHSQLLICNTFHLHLKPGALIVKKHGGLHSFMHWKRPLMTDSGGFQVFSLGFGIDHGVGKIGVPHSSSSIVKGQQPKKIRITDTGVHFRSPFDGRSIFIGPKESIRIQEQLGADIIFAFDECTAPHADYAYTKHSLKKTHTWARICLDVKKSKQALYGIVQGGRFKDLRKESARYTGLLPFDGFGIGGEFGSKKSAMTMMIRWVLDELPSEKPRHLLGIGYLEDIPRIIKEGIDTFDCIVPTHFARHGYAFTSSGKLNLRQSTFLKDKKPLDAKCSCATCVNYSRGYIAHLLRAKEITPLTLLTFHNLHFFNTFVATVRNEIKRGKL</sequence>
<feature type="binding site" evidence="4">
    <location>
        <position position="331"/>
    </location>
    <ligand>
        <name>Zn(2+)</name>
        <dbReference type="ChEBI" id="CHEBI:29105"/>
    </ligand>
</feature>
<evidence type="ECO:0000259" key="5">
    <source>
        <dbReference type="Pfam" id="PF01702"/>
    </source>
</evidence>
<feature type="binding site" evidence="4">
    <location>
        <position position="239"/>
    </location>
    <ligand>
        <name>substrate</name>
    </ligand>
</feature>
<feature type="domain" description="tRNA-guanine(15) transglycosylase-like" evidence="5">
    <location>
        <begin position="14"/>
        <end position="378"/>
    </location>
</feature>
<comment type="catalytic activity">
    <reaction evidence="4">
        <text>7-aminomethyl-7-carbaguanine + guanosine(34) in tRNA = 7-aminomethyl-7-carbaguanosine(34) in tRNA + guanine</text>
        <dbReference type="Rhea" id="RHEA:24104"/>
        <dbReference type="Rhea" id="RHEA-COMP:10341"/>
        <dbReference type="Rhea" id="RHEA-COMP:10342"/>
        <dbReference type="ChEBI" id="CHEBI:16235"/>
        <dbReference type="ChEBI" id="CHEBI:58703"/>
        <dbReference type="ChEBI" id="CHEBI:74269"/>
        <dbReference type="ChEBI" id="CHEBI:82833"/>
        <dbReference type="EC" id="2.4.2.29"/>
    </reaction>
</comment>
<dbReference type="Proteomes" id="UP000228635">
    <property type="component" value="Unassembled WGS sequence"/>
</dbReference>
<dbReference type="EMBL" id="PFBA01000008">
    <property type="protein sequence ID" value="PIT92803.1"/>
    <property type="molecule type" value="Genomic_DNA"/>
</dbReference>
<comment type="pathway">
    <text evidence="4">tRNA modification; tRNA-queuosine biosynthesis.</text>
</comment>
<dbReference type="GO" id="GO:0005737">
    <property type="term" value="C:cytoplasm"/>
    <property type="evidence" value="ECO:0007669"/>
    <property type="project" value="TreeGrafter"/>
</dbReference>
<feature type="binding site" evidence="4">
    <location>
        <position position="357"/>
    </location>
    <ligand>
        <name>Zn(2+)</name>
        <dbReference type="ChEBI" id="CHEBI:29105"/>
    </ligand>
</feature>
<dbReference type="GO" id="GO:0046872">
    <property type="term" value="F:metal ion binding"/>
    <property type="evidence" value="ECO:0007669"/>
    <property type="project" value="UniProtKB-KW"/>
</dbReference>
<dbReference type="Pfam" id="PF01702">
    <property type="entry name" value="TGT"/>
    <property type="match status" value="1"/>
</dbReference>
<comment type="subunit">
    <text evidence="4">Homodimer. Within each dimer, one monomer is responsible for RNA recognition and catalysis, while the other monomer binds to the replacement base PreQ1.</text>
</comment>
<evidence type="ECO:0000313" key="6">
    <source>
        <dbReference type="EMBL" id="PIT92803.1"/>
    </source>
</evidence>
<dbReference type="Gene3D" id="3.20.20.105">
    <property type="entry name" value="Queuine tRNA-ribosyltransferase-like"/>
    <property type="match status" value="1"/>
</dbReference>
<protein>
    <recommendedName>
        <fullName evidence="4">Queuine tRNA-ribosyltransferase</fullName>
        <ecNumber evidence="4">2.4.2.29</ecNumber>
    </recommendedName>
    <alternativeName>
        <fullName evidence="4">Guanine insertion enzyme</fullName>
    </alternativeName>
    <alternativeName>
        <fullName evidence="4">tRNA-guanine transglycosylase</fullName>
    </alternativeName>
</protein>
<keyword evidence="4" id="KW-0479">Metal-binding</keyword>
<keyword evidence="3 4" id="KW-0819">tRNA processing</keyword>
<evidence type="ECO:0000313" key="7">
    <source>
        <dbReference type="Proteomes" id="UP000228635"/>
    </source>
</evidence>
<feature type="active site" description="Nucleophile" evidence="4">
    <location>
        <position position="288"/>
    </location>
</feature>
<dbReference type="HAMAP" id="MF_00168">
    <property type="entry name" value="Q_tRNA_Tgt"/>
    <property type="match status" value="1"/>
</dbReference>
<feature type="binding site" evidence="4">
    <location>
        <position position="328"/>
    </location>
    <ligand>
        <name>Zn(2+)</name>
        <dbReference type="ChEBI" id="CHEBI:29105"/>
    </ligand>
</feature>
<evidence type="ECO:0000256" key="3">
    <source>
        <dbReference type="ARBA" id="ARBA00022694"/>
    </source>
</evidence>
<feature type="binding site" evidence="4">
    <location>
        <position position="212"/>
    </location>
    <ligand>
        <name>substrate</name>
    </ligand>
</feature>
<comment type="caution">
    <text evidence="4">Lacks conserved residue(s) required for the propagation of feature annotation.</text>
</comment>
<dbReference type="EC" id="2.4.2.29" evidence="4"/>
<dbReference type="InterPro" id="IPR002616">
    <property type="entry name" value="tRNA_ribo_trans-like"/>
</dbReference>
<organism evidence="6 7">
    <name type="scientific">Candidatus Harrisonbacteria bacterium CG10_big_fil_rev_8_21_14_0_10_42_17</name>
    <dbReference type="NCBI Taxonomy" id="1974584"/>
    <lineage>
        <taxon>Bacteria</taxon>
        <taxon>Candidatus Harrisoniibacteriota</taxon>
    </lineage>
</organism>
<comment type="function">
    <text evidence="4">Catalyzes the base-exchange of a guanine (G) residue with the queuine precursor 7-aminomethyl-7-deazaguanine (PreQ1) at position 34 (anticodon wobble position) in tRNAs with GU(N) anticodons (tRNA-Asp, -Asn, -His and -Tyr). Catalysis occurs through a double-displacement mechanism. The nucleophile active site attacks the C1' of nucleotide 34 to detach the guanine base from the RNA, forming a covalent enzyme-RNA intermediate. The proton acceptor active site deprotonates the incoming PreQ1, allowing a nucleophilic attack on the C1' of the ribose to form the product. After dissociation, two additional enzymatic reactions on the tRNA convert PreQ1 to queuine (Q), resulting in the hypermodified nucleoside queuosine (7-(((4,5-cis-dihydroxy-2-cyclopenten-1-yl)amino)methyl)-7-deazaguanosine).</text>
</comment>
<dbReference type="InterPro" id="IPR050076">
    <property type="entry name" value="ArchSynthase1/Queuine_TRR"/>
</dbReference>
<dbReference type="PANTHER" id="PTHR46499:SF1">
    <property type="entry name" value="QUEUINE TRNA-RIBOSYLTRANSFERASE"/>
    <property type="match status" value="1"/>
</dbReference>
<evidence type="ECO:0000256" key="4">
    <source>
        <dbReference type="HAMAP-Rule" id="MF_00168"/>
    </source>
</evidence>
<accession>A0A2M6WJ65</accession>
<keyword evidence="4" id="KW-0671">Queuosine biosynthesis</keyword>
<keyword evidence="1 4" id="KW-0328">Glycosyltransferase</keyword>
<gene>
    <name evidence="4 6" type="primary">tgt</name>
    <name evidence="6" type="ORF">COU08_00545</name>
</gene>
<dbReference type="NCBIfam" id="TIGR00449">
    <property type="entry name" value="tgt_general"/>
    <property type="match status" value="1"/>
</dbReference>
<dbReference type="UniPathway" id="UPA00392"/>
<feature type="region of interest" description="RNA binding" evidence="4">
    <location>
        <begin position="269"/>
        <end position="275"/>
    </location>
</feature>
<comment type="similarity">
    <text evidence="4">Belongs to the queuine tRNA-ribosyltransferase family.</text>
</comment>
<keyword evidence="2 4" id="KW-0808">Transferase</keyword>
<feature type="binding site" evidence="4">
    <location>
        <position position="326"/>
    </location>
    <ligand>
        <name>Zn(2+)</name>
        <dbReference type="ChEBI" id="CHEBI:29105"/>
    </ligand>
</feature>
<dbReference type="InterPro" id="IPR036511">
    <property type="entry name" value="TGT-like_sf"/>
</dbReference>
<feature type="binding site" evidence="4">
    <location>
        <position position="171"/>
    </location>
    <ligand>
        <name>substrate</name>
    </ligand>
</feature>
<dbReference type="GO" id="GO:0008479">
    <property type="term" value="F:tRNA-guanosine(34) queuine transglycosylase activity"/>
    <property type="evidence" value="ECO:0007669"/>
    <property type="project" value="UniProtKB-UniRule"/>
</dbReference>
<name>A0A2M6WJ65_9BACT</name>
<dbReference type="NCBIfam" id="TIGR00430">
    <property type="entry name" value="Q_tRNA_tgt"/>
    <property type="match status" value="1"/>
</dbReference>
<dbReference type="PANTHER" id="PTHR46499">
    <property type="entry name" value="QUEUINE TRNA-RIBOSYLTRANSFERASE"/>
    <property type="match status" value="1"/>
</dbReference>
<evidence type="ECO:0000256" key="1">
    <source>
        <dbReference type="ARBA" id="ARBA00022676"/>
    </source>
</evidence>
<proteinExistence type="inferred from homology"/>
<feature type="binding site" evidence="4">
    <location>
        <begin position="92"/>
        <end position="96"/>
    </location>
    <ligand>
        <name>substrate</name>
    </ligand>
</feature>